<dbReference type="Pfam" id="PF00258">
    <property type="entry name" value="Flavodoxin_1"/>
    <property type="match status" value="1"/>
</dbReference>
<dbReference type="GO" id="GO:0009055">
    <property type="term" value="F:electron transfer activity"/>
    <property type="evidence" value="ECO:0007669"/>
    <property type="project" value="UniProtKB-UniRule"/>
</dbReference>
<dbReference type="EMBL" id="FP929056">
    <property type="protein sequence ID" value="CBL28330.1"/>
    <property type="molecule type" value="Genomic_DNA"/>
</dbReference>
<comment type="similarity">
    <text evidence="2 7">Belongs to the flavodoxin family.</text>
</comment>
<dbReference type="GO" id="GO:0010181">
    <property type="term" value="F:FMN binding"/>
    <property type="evidence" value="ECO:0007669"/>
    <property type="project" value="UniProtKB-UniRule"/>
</dbReference>
<organism evidence="9 10">
    <name type="scientific">Fretibacterium fastidiosum</name>
    <dbReference type="NCBI Taxonomy" id="651822"/>
    <lineage>
        <taxon>Bacteria</taxon>
        <taxon>Thermotogati</taxon>
        <taxon>Synergistota</taxon>
        <taxon>Synergistia</taxon>
        <taxon>Synergistales</taxon>
        <taxon>Aminobacteriaceae</taxon>
        <taxon>Fretibacterium</taxon>
    </lineage>
</organism>
<dbReference type="PROSITE" id="PS50902">
    <property type="entry name" value="FLAVODOXIN_LIKE"/>
    <property type="match status" value="1"/>
</dbReference>
<dbReference type="PANTHER" id="PTHR32145:SF11">
    <property type="entry name" value="DIFLAVIN FLAVOPROTEIN A 2-RELATED"/>
    <property type="match status" value="1"/>
</dbReference>
<comment type="function">
    <text evidence="7">Low-potential electron donor to a number of redox enzymes.</text>
</comment>
<dbReference type="InterPro" id="IPR051285">
    <property type="entry name" value="NADH_oxidoreductase_modular"/>
</dbReference>
<dbReference type="AlphaFoldDB" id="A0AB94IX41"/>
<dbReference type="Gene3D" id="3.40.50.360">
    <property type="match status" value="1"/>
</dbReference>
<dbReference type="InterPro" id="IPR008254">
    <property type="entry name" value="Flavodoxin/NO_synth"/>
</dbReference>
<sequence>MSKVAVVYWSGTGNTEAMAKAVAEGAKAKGAEVDVLTCGEFSADKAAGYSGIAFGCPAMGSEVLEESEFQPMFDGVKDKCAGKKVALFGSYGWGSGEWMESWESDCKAAGIALAAPSVTCNEAPNAEGLEACKELGASIC</sequence>
<keyword evidence="5 7" id="KW-0288">FMN</keyword>
<accession>A0AB94IX41</accession>
<name>A0AB94IX41_9BACT</name>
<evidence type="ECO:0000256" key="3">
    <source>
        <dbReference type="ARBA" id="ARBA00022448"/>
    </source>
</evidence>
<evidence type="ECO:0000256" key="1">
    <source>
        <dbReference type="ARBA" id="ARBA00001917"/>
    </source>
</evidence>
<dbReference type="KEGG" id="sbr:SY1_11620"/>
<dbReference type="Proteomes" id="UP000008957">
    <property type="component" value="Chromosome"/>
</dbReference>
<keyword evidence="3 7" id="KW-0813">Transport</keyword>
<evidence type="ECO:0000256" key="4">
    <source>
        <dbReference type="ARBA" id="ARBA00022630"/>
    </source>
</evidence>
<dbReference type="RefSeq" id="WP_015556477.1">
    <property type="nucleotide sequence ID" value="NC_021038.1"/>
</dbReference>
<reference evidence="10" key="1">
    <citation type="submission" date="2010-03" db="EMBL/GenBank/DDBJ databases">
        <title>The genome sequence of Synergistetes sp. SGP1.</title>
        <authorList>
            <consortium name="metaHIT consortium -- http://www.metahit.eu/"/>
            <person name="Pajon A."/>
            <person name="Turner K."/>
            <person name="Parkhill J."/>
            <person name="Wade W."/>
            <person name="Vartoukian S."/>
        </authorList>
    </citation>
    <scope>NUCLEOTIDE SEQUENCE [LARGE SCALE GENOMIC DNA]</scope>
    <source>
        <strain evidence="10">SGP1</strain>
    </source>
</reference>
<keyword evidence="4 7" id="KW-0285">Flavoprotein</keyword>
<feature type="domain" description="Flavodoxin-like" evidence="8">
    <location>
        <begin position="4"/>
        <end position="140"/>
    </location>
</feature>
<evidence type="ECO:0000256" key="6">
    <source>
        <dbReference type="ARBA" id="ARBA00022982"/>
    </source>
</evidence>
<evidence type="ECO:0000313" key="9">
    <source>
        <dbReference type="EMBL" id="CBL28330.1"/>
    </source>
</evidence>
<dbReference type="InterPro" id="IPR001226">
    <property type="entry name" value="Flavodoxin_CS"/>
</dbReference>
<evidence type="ECO:0000256" key="2">
    <source>
        <dbReference type="ARBA" id="ARBA00005267"/>
    </source>
</evidence>
<dbReference type="PANTHER" id="PTHR32145">
    <property type="entry name" value="DIFLAVIN FLAVOPROTEIN A 2-RELATED"/>
    <property type="match status" value="1"/>
</dbReference>
<protein>
    <recommendedName>
        <fullName evidence="7">Flavodoxin</fullName>
    </recommendedName>
</protein>
<dbReference type="PROSITE" id="PS00201">
    <property type="entry name" value="FLAVODOXIN"/>
    <property type="match status" value="1"/>
</dbReference>
<evidence type="ECO:0000256" key="7">
    <source>
        <dbReference type="RuleBase" id="RU367037"/>
    </source>
</evidence>
<reference evidence="9 10" key="2">
    <citation type="submission" date="2010-03" db="EMBL/GenBank/DDBJ databases">
        <authorList>
            <person name="Pajon A."/>
        </authorList>
    </citation>
    <scope>NUCLEOTIDE SEQUENCE [LARGE SCALE GENOMIC DNA]</scope>
    <source>
        <strain evidence="9 10">SGP1</strain>
    </source>
</reference>
<keyword evidence="6 7" id="KW-0249">Electron transport</keyword>
<dbReference type="SUPFAM" id="SSF52218">
    <property type="entry name" value="Flavoproteins"/>
    <property type="match status" value="1"/>
</dbReference>
<evidence type="ECO:0000259" key="8">
    <source>
        <dbReference type="PROSITE" id="PS50902"/>
    </source>
</evidence>
<comment type="cofactor">
    <cofactor evidence="1 7">
        <name>FMN</name>
        <dbReference type="ChEBI" id="CHEBI:58210"/>
    </cofactor>
</comment>
<gene>
    <name evidence="9" type="ORF">SY1_11620</name>
</gene>
<keyword evidence="10" id="KW-1185">Reference proteome</keyword>
<dbReference type="InterPro" id="IPR029039">
    <property type="entry name" value="Flavoprotein-like_sf"/>
</dbReference>
<proteinExistence type="inferred from homology"/>
<evidence type="ECO:0000256" key="5">
    <source>
        <dbReference type="ARBA" id="ARBA00022643"/>
    </source>
</evidence>
<dbReference type="InterPro" id="IPR010087">
    <property type="entry name" value="Flav_short"/>
</dbReference>
<evidence type="ECO:0000313" key="10">
    <source>
        <dbReference type="Proteomes" id="UP000008957"/>
    </source>
</evidence>
<dbReference type="NCBIfam" id="TIGR01753">
    <property type="entry name" value="flav_short"/>
    <property type="match status" value="1"/>
</dbReference>